<evidence type="ECO:0000256" key="1">
    <source>
        <dbReference type="ARBA" id="ARBA00022630"/>
    </source>
</evidence>
<accession>A0A8R1EQG4</accession>
<dbReference type="Pfam" id="PF00441">
    <property type="entry name" value="Acyl-CoA_dh_1"/>
    <property type="match status" value="1"/>
</dbReference>
<dbReference type="GO" id="GO:0005739">
    <property type="term" value="C:mitochondrion"/>
    <property type="evidence" value="ECO:0007669"/>
    <property type="project" value="TreeGrafter"/>
</dbReference>
<dbReference type="GO" id="GO:0016627">
    <property type="term" value="F:oxidoreductase activity, acting on the CH-CH group of donors"/>
    <property type="evidence" value="ECO:0007669"/>
    <property type="project" value="InterPro"/>
</dbReference>
<sequence length="90" mass="10338">MLVRRAAEALDRNTTDKVALCAMAKQFATDNCYEVVHGAMQVLGGYGFLKDYPLEQFLRDIRVHQILEGTNEVMKMIVSRDLLTKDVFWK</sequence>
<keyword evidence="1" id="KW-0285">Flavoprotein</keyword>
<name>A0A8R1EQG4_CAEJA</name>
<protein>
    <submittedName>
        <fullName evidence="3">Acyl-CoA_dh_1 domain-containing protein</fullName>
    </submittedName>
</protein>
<keyword evidence="4" id="KW-1185">Reference proteome</keyword>
<dbReference type="SUPFAM" id="SSF47203">
    <property type="entry name" value="Acyl-CoA dehydrogenase C-terminal domain-like"/>
    <property type="match status" value="1"/>
</dbReference>
<reference evidence="4" key="1">
    <citation type="submission" date="2010-08" db="EMBL/GenBank/DDBJ databases">
        <authorList>
            <consortium name="Caenorhabditis japonica Sequencing Consortium"/>
            <person name="Wilson R.K."/>
        </authorList>
    </citation>
    <scope>NUCLEOTIDE SEQUENCE [LARGE SCALE GENOMIC DNA]</scope>
    <source>
        <strain evidence="4">DF5081</strain>
    </source>
</reference>
<dbReference type="EnsemblMetazoa" id="CJA39730.1">
    <property type="protein sequence ID" value="CJA39730.1"/>
    <property type="gene ID" value="WBGene00215577"/>
</dbReference>
<evidence type="ECO:0000313" key="3">
    <source>
        <dbReference type="EnsemblMetazoa" id="CJA39730.1"/>
    </source>
</evidence>
<reference evidence="3" key="2">
    <citation type="submission" date="2022-06" db="UniProtKB">
        <authorList>
            <consortium name="EnsemblMetazoa"/>
        </authorList>
    </citation>
    <scope>IDENTIFICATION</scope>
    <source>
        <strain evidence="3">DF5081</strain>
    </source>
</reference>
<dbReference type="AlphaFoldDB" id="A0A8R1EQG4"/>
<dbReference type="PANTHER" id="PTHR43831">
    <property type="entry name" value="ISOBUTYRYL-COA DEHYDROGENASE"/>
    <property type="match status" value="1"/>
</dbReference>
<dbReference type="InterPro" id="IPR036250">
    <property type="entry name" value="AcylCo_DH-like_C"/>
</dbReference>
<dbReference type="PANTHER" id="PTHR43831:SF1">
    <property type="entry name" value="ISOBUTYRYL-COA DEHYDROGENASE, MITOCHONDRIAL"/>
    <property type="match status" value="1"/>
</dbReference>
<dbReference type="Proteomes" id="UP000005237">
    <property type="component" value="Unassembled WGS sequence"/>
</dbReference>
<organism evidence="3 4">
    <name type="scientific">Caenorhabditis japonica</name>
    <dbReference type="NCBI Taxonomy" id="281687"/>
    <lineage>
        <taxon>Eukaryota</taxon>
        <taxon>Metazoa</taxon>
        <taxon>Ecdysozoa</taxon>
        <taxon>Nematoda</taxon>
        <taxon>Chromadorea</taxon>
        <taxon>Rhabditida</taxon>
        <taxon>Rhabditina</taxon>
        <taxon>Rhabditomorpha</taxon>
        <taxon>Rhabditoidea</taxon>
        <taxon>Rhabditidae</taxon>
        <taxon>Peloderinae</taxon>
        <taxon>Caenorhabditis</taxon>
    </lineage>
</organism>
<evidence type="ECO:0000313" key="4">
    <source>
        <dbReference type="Proteomes" id="UP000005237"/>
    </source>
</evidence>
<dbReference type="Gene3D" id="1.20.140.10">
    <property type="entry name" value="Butyryl-CoA Dehydrogenase, subunit A, domain 3"/>
    <property type="match status" value="1"/>
</dbReference>
<proteinExistence type="predicted"/>
<evidence type="ECO:0000259" key="2">
    <source>
        <dbReference type="Pfam" id="PF00441"/>
    </source>
</evidence>
<dbReference type="InterPro" id="IPR009075">
    <property type="entry name" value="AcylCo_DH/oxidase_C"/>
</dbReference>
<feature type="domain" description="Acyl-CoA dehydrogenase/oxidase C-terminal" evidence="2">
    <location>
        <begin position="2"/>
        <end position="82"/>
    </location>
</feature>
<dbReference type="InterPro" id="IPR052547">
    <property type="entry name" value="Mito_Isobutyryl-CoADH"/>
</dbReference>